<dbReference type="AlphaFoldDB" id="A0A1X7TWT8"/>
<reference evidence="2" key="1">
    <citation type="submission" date="2017-05" db="UniProtKB">
        <authorList>
            <consortium name="EnsemblMetazoa"/>
        </authorList>
    </citation>
    <scope>IDENTIFICATION</scope>
</reference>
<protein>
    <submittedName>
        <fullName evidence="2">Uncharacterized protein</fullName>
    </submittedName>
</protein>
<organism evidence="2">
    <name type="scientific">Amphimedon queenslandica</name>
    <name type="common">Sponge</name>
    <dbReference type="NCBI Taxonomy" id="400682"/>
    <lineage>
        <taxon>Eukaryota</taxon>
        <taxon>Metazoa</taxon>
        <taxon>Porifera</taxon>
        <taxon>Demospongiae</taxon>
        <taxon>Heteroscleromorpha</taxon>
        <taxon>Haplosclerida</taxon>
        <taxon>Niphatidae</taxon>
        <taxon>Amphimedon</taxon>
    </lineage>
</organism>
<proteinExistence type="predicted"/>
<evidence type="ECO:0000256" key="1">
    <source>
        <dbReference type="SAM" id="MobiDB-lite"/>
    </source>
</evidence>
<dbReference type="EnsemblMetazoa" id="Aqu2.1.19509_001">
    <property type="protein sequence ID" value="Aqu2.1.19509_001"/>
    <property type="gene ID" value="Aqu2.1.19509"/>
</dbReference>
<feature type="compositionally biased region" description="Basic and acidic residues" evidence="1">
    <location>
        <begin position="105"/>
        <end position="141"/>
    </location>
</feature>
<dbReference type="InParanoid" id="A0A1X7TWT8"/>
<name>A0A1X7TWT8_AMPQE</name>
<feature type="region of interest" description="Disordered" evidence="1">
    <location>
        <begin position="88"/>
        <end position="172"/>
    </location>
</feature>
<sequence length="443" mass="52183">MEGFISKNRSNARAYYIRQCNRVKSKARIAYKISKKYKIASAKAYSKQFHALNPSYILQKCKNWYSKNKDSKILKSTCYSKENYRIDPDNKKEASRKHYQNNPQRKKEASRDQYHKNPQPKKEASRDQYHKNSQPKKEASRNHYQNNPNPQKSKSKERYHKNPGLQKQNSLKRYYENRDAILRATKDKFLSYKFSDNEMDKLKMALNKENKKRLNKDYYDPLYYSPEIVDDLLPSSMKGIDFENISYDNSAIAIPVDTNGTCYVAGVVEVSCIDRVEECNDESESEDDNFDNNRMYTNKRKPTLKWHCTDRCKPLLESDVSAIIEVRRYFDEPIKELRKHLDACDDCPNKHYMTRSLHVEEIDQVHEHDFCDNPNVTYSDAIDEFKKALSDQAVNACCSCERLLRKKSVTEAKNLDSDVWSILLDDIRENDPMALNKKKPWKL</sequence>
<feature type="compositionally biased region" description="Polar residues" evidence="1">
    <location>
        <begin position="142"/>
        <end position="152"/>
    </location>
</feature>
<evidence type="ECO:0000313" key="2">
    <source>
        <dbReference type="EnsemblMetazoa" id="Aqu2.1.19509_001"/>
    </source>
</evidence>
<accession>A0A1X7TWT8</accession>